<evidence type="ECO:0000256" key="4">
    <source>
        <dbReference type="ARBA" id="ARBA00023015"/>
    </source>
</evidence>
<dbReference type="InterPro" id="IPR007219">
    <property type="entry name" value="XnlR_reg_dom"/>
</dbReference>
<reference evidence="9 10" key="1">
    <citation type="journal article" date="2024" name="IMA Fungus">
        <title>IMA Genome - F19 : A genome assembly and annotation guide to empower mycologists, including annotated draft genome sequences of Ceratocystis pirilliformis, Diaporthe australafricana, Fusarium ophioides, Paecilomyces lecythidis, and Sporothrix stenoceras.</title>
        <authorList>
            <person name="Aylward J."/>
            <person name="Wilson A.M."/>
            <person name="Visagie C.M."/>
            <person name="Spraker J."/>
            <person name="Barnes I."/>
            <person name="Buitendag C."/>
            <person name="Ceriani C."/>
            <person name="Del Mar Angel L."/>
            <person name="du Plessis D."/>
            <person name="Fuchs T."/>
            <person name="Gasser K."/>
            <person name="Kramer D."/>
            <person name="Li W."/>
            <person name="Munsamy K."/>
            <person name="Piso A."/>
            <person name="Price J.L."/>
            <person name="Sonnekus B."/>
            <person name="Thomas C."/>
            <person name="van der Nest A."/>
            <person name="van Dijk A."/>
            <person name="van Heerden A."/>
            <person name="van Vuuren N."/>
            <person name="Yilmaz N."/>
            <person name="Duong T.A."/>
            <person name="van der Merwe N.A."/>
            <person name="Wingfield M.J."/>
            <person name="Wingfield B.D."/>
        </authorList>
    </citation>
    <scope>NUCLEOTIDE SEQUENCE [LARGE SCALE GENOMIC DNA]</scope>
    <source>
        <strain evidence="9 10">CMW 5346</strain>
    </source>
</reference>
<keyword evidence="4" id="KW-0805">Transcription regulation</keyword>
<evidence type="ECO:0000313" key="10">
    <source>
        <dbReference type="Proteomes" id="UP001583186"/>
    </source>
</evidence>
<comment type="caution">
    <text evidence="9">The sequence shown here is derived from an EMBL/GenBank/DDBJ whole genome shotgun (WGS) entry which is preliminary data.</text>
</comment>
<dbReference type="CDD" id="cd12148">
    <property type="entry name" value="fungal_TF_MHR"/>
    <property type="match status" value="1"/>
</dbReference>
<dbReference type="Proteomes" id="UP001583186">
    <property type="component" value="Unassembled WGS sequence"/>
</dbReference>
<dbReference type="EMBL" id="JAWCUI010000018">
    <property type="protein sequence ID" value="KAL1897621.1"/>
    <property type="molecule type" value="Genomic_DNA"/>
</dbReference>
<keyword evidence="3" id="KW-0862">Zinc</keyword>
<comment type="subcellular location">
    <subcellularLocation>
        <location evidence="1">Nucleus</location>
    </subcellularLocation>
</comment>
<dbReference type="Pfam" id="PF04082">
    <property type="entry name" value="Fungal_trans"/>
    <property type="match status" value="1"/>
</dbReference>
<keyword evidence="6" id="KW-0804">Transcription</keyword>
<organism evidence="9 10">
    <name type="scientific">Sporothrix stenoceras</name>
    <dbReference type="NCBI Taxonomy" id="5173"/>
    <lineage>
        <taxon>Eukaryota</taxon>
        <taxon>Fungi</taxon>
        <taxon>Dikarya</taxon>
        <taxon>Ascomycota</taxon>
        <taxon>Pezizomycotina</taxon>
        <taxon>Sordariomycetes</taxon>
        <taxon>Sordariomycetidae</taxon>
        <taxon>Ophiostomatales</taxon>
        <taxon>Ophiostomataceae</taxon>
        <taxon>Sporothrix</taxon>
    </lineage>
</organism>
<dbReference type="PANTHER" id="PTHR47782">
    <property type="entry name" value="ZN(II)2CYS6 TRANSCRIPTION FACTOR (EUROFUNG)-RELATED"/>
    <property type="match status" value="1"/>
</dbReference>
<name>A0ABR3ZAE5_9PEZI</name>
<dbReference type="SMART" id="SM00906">
    <property type="entry name" value="Fungal_trans"/>
    <property type="match status" value="1"/>
</dbReference>
<sequence length="531" mass="59243">MLDALVTLVEQPEEEGTAQNIQYCTDMAMFYLVMALGATNYANTLKQLQQLQQNHNDAPPAELSKPPSPPHLYYAQALHYFNRVVQNEDRMETSVAVIQIVLLISIYSSYGQGPIGSSQWQLAGLAMRMAMEIGLHHEPRQPVAPSPEYENVRDQRRRVFWTAYVIDISLAYNLGRPPSIGEEHITVRLPHMTKDSALGIHHVRHRQIQSRIVSHVYAGGRVAMSGTADATQTITRIQGELEAWRGELPSVLQSAGDDMEGSDSTSSLLSYPPHYWERLYHGTSFVLHRASPLSPQPSPASLEQCVRAAGAYLDCMLEVVRHSHVPLSWMLVQGVLFAGLSMLITARTRFQTLSQHAPETVRLLLVELPMWTRRCSICLAVMNERWSLNRSRNRSEEDLLSQLEKQFEALAGDTLSLITASVLGSSTGATKSSSTKTAMTTMLPPAQASPTYVFAPAETDLASSDAQLQQDILQNTDPTLMGTNDWDHLQDFREFLGIDGAYTFWDIFPTTDSDFTINESGQGDIPRFPPW</sequence>
<keyword evidence="5" id="KW-0238">DNA-binding</keyword>
<feature type="domain" description="Xylanolytic transcriptional activator regulatory" evidence="8">
    <location>
        <begin position="119"/>
        <end position="196"/>
    </location>
</feature>
<keyword evidence="2" id="KW-0479">Metal-binding</keyword>
<accession>A0ABR3ZAE5</accession>
<evidence type="ECO:0000256" key="7">
    <source>
        <dbReference type="ARBA" id="ARBA00023242"/>
    </source>
</evidence>
<dbReference type="PANTHER" id="PTHR47782:SF12">
    <property type="entry name" value="ZN(II)2CYS6 TRANSCRIPTION FACTOR (EUROFUNG)"/>
    <property type="match status" value="1"/>
</dbReference>
<dbReference type="InterPro" id="IPR052202">
    <property type="entry name" value="Yeast_MetPath_Reg"/>
</dbReference>
<evidence type="ECO:0000256" key="1">
    <source>
        <dbReference type="ARBA" id="ARBA00004123"/>
    </source>
</evidence>
<evidence type="ECO:0000256" key="2">
    <source>
        <dbReference type="ARBA" id="ARBA00022723"/>
    </source>
</evidence>
<keyword evidence="10" id="KW-1185">Reference proteome</keyword>
<keyword evidence="7" id="KW-0539">Nucleus</keyword>
<evidence type="ECO:0000259" key="8">
    <source>
        <dbReference type="SMART" id="SM00906"/>
    </source>
</evidence>
<evidence type="ECO:0000256" key="5">
    <source>
        <dbReference type="ARBA" id="ARBA00023125"/>
    </source>
</evidence>
<proteinExistence type="predicted"/>
<evidence type="ECO:0000256" key="3">
    <source>
        <dbReference type="ARBA" id="ARBA00022833"/>
    </source>
</evidence>
<evidence type="ECO:0000256" key="6">
    <source>
        <dbReference type="ARBA" id="ARBA00023163"/>
    </source>
</evidence>
<evidence type="ECO:0000313" key="9">
    <source>
        <dbReference type="EMBL" id="KAL1897621.1"/>
    </source>
</evidence>
<gene>
    <name evidence="9" type="ORF">Sste5346_003927</name>
</gene>
<protein>
    <recommendedName>
        <fullName evidence="8">Xylanolytic transcriptional activator regulatory domain-containing protein</fullName>
    </recommendedName>
</protein>